<dbReference type="InterPro" id="IPR013111">
    <property type="entry name" value="EGF_extracell"/>
</dbReference>
<dbReference type="PRINTS" id="PR00011">
    <property type="entry name" value="EGFLAMININ"/>
</dbReference>
<dbReference type="PANTHER" id="PTHR11219">
    <property type="entry name" value="TENEURIN AND N-ACETYLGLUCOSAMINE-1-PHOSPHODIESTER ALPHA-N-ACETYLGLUCOSAMINIDASE"/>
    <property type="match status" value="1"/>
</dbReference>
<evidence type="ECO:0000259" key="5">
    <source>
        <dbReference type="PROSITE" id="PS50026"/>
    </source>
</evidence>
<dbReference type="Pfam" id="PF07974">
    <property type="entry name" value="EGF_2"/>
    <property type="match status" value="2"/>
</dbReference>
<organism evidence="6 7">
    <name type="scientific">Pythium oligandrum</name>
    <name type="common">Mycoparasitic fungus</name>
    <dbReference type="NCBI Taxonomy" id="41045"/>
    <lineage>
        <taxon>Eukaryota</taxon>
        <taxon>Sar</taxon>
        <taxon>Stramenopiles</taxon>
        <taxon>Oomycota</taxon>
        <taxon>Peronosporomycetes</taxon>
        <taxon>Pythiales</taxon>
        <taxon>Pythiaceae</taxon>
        <taxon>Pythium</taxon>
    </lineage>
</organism>
<dbReference type="Gene3D" id="2.10.25.10">
    <property type="entry name" value="Laminin"/>
    <property type="match status" value="3"/>
</dbReference>
<protein>
    <recommendedName>
        <fullName evidence="5">EGF-like domain-containing protein</fullName>
    </recommendedName>
</protein>
<dbReference type="PROSITE" id="PS50026">
    <property type="entry name" value="EGF_3"/>
    <property type="match status" value="2"/>
</dbReference>
<dbReference type="InterPro" id="IPR051216">
    <property type="entry name" value="Teneurin"/>
</dbReference>
<comment type="caution">
    <text evidence="6">The sequence shown here is derived from an EMBL/GenBank/DDBJ whole genome shotgun (WGS) entry which is preliminary data.</text>
</comment>
<comment type="caution">
    <text evidence="4">Lacks conserved residue(s) required for the propagation of feature annotation.</text>
</comment>
<evidence type="ECO:0000313" key="7">
    <source>
        <dbReference type="Proteomes" id="UP000794436"/>
    </source>
</evidence>
<reference evidence="6" key="1">
    <citation type="submission" date="2019-03" db="EMBL/GenBank/DDBJ databases">
        <title>Long read genome sequence of the mycoparasitic Pythium oligandrum ATCC 38472 isolated from sugarbeet rhizosphere.</title>
        <authorList>
            <person name="Gaulin E."/>
        </authorList>
    </citation>
    <scope>NUCLEOTIDE SEQUENCE</scope>
    <source>
        <strain evidence="6">ATCC 38472_TT</strain>
    </source>
</reference>
<keyword evidence="1 4" id="KW-0245">EGF-like domain</keyword>
<feature type="domain" description="EGF-like" evidence="5">
    <location>
        <begin position="279"/>
        <end position="315"/>
    </location>
</feature>
<accession>A0A8K1CIH4</accession>
<dbReference type="SMART" id="SM00181">
    <property type="entry name" value="EGF"/>
    <property type="match status" value="4"/>
</dbReference>
<dbReference type="AlphaFoldDB" id="A0A8K1CIH4"/>
<keyword evidence="3 4" id="KW-1015">Disulfide bond</keyword>
<dbReference type="EMBL" id="SPLM01000041">
    <property type="protein sequence ID" value="TMW64027.1"/>
    <property type="molecule type" value="Genomic_DNA"/>
</dbReference>
<dbReference type="PROSITE" id="PS00022">
    <property type="entry name" value="EGF_1"/>
    <property type="match status" value="3"/>
</dbReference>
<dbReference type="Proteomes" id="UP000794436">
    <property type="component" value="Unassembled WGS sequence"/>
</dbReference>
<dbReference type="PANTHER" id="PTHR11219:SF69">
    <property type="entry name" value="TENEURIN-A"/>
    <property type="match status" value="1"/>
</dbReference>
<feature type="disulfide bond" evidence="4">
    <location>
        <begin position="305"/>
        <end position="314"/>
    </location>
</feature>
<feature type="domain" description="EGF-like" evidence="5">
    <location>
        <begin position="17"/>
        <end position="46"/>
    </location>
</feature>
<proteinExistence type="predicted"/>
<name>A0A8K1CIH4_PYTOL</name>
<dbReference type="OrthoDB" id="442731at2759"/>
<keyword evidence="7" id="KW-1185">Reference proteome</keyword>
<sequence>MGPAWADRVTATDAGHNLAECSNRGTCNQDTGVCACDAGYTGIACERMMCNCNGHGRCVPMRQYALTKDPGVGPVFTYTNNWDADKIYGCVCDAGYAGPSCTERLCPVGDDPLTGTIQDPRGIQRNERQRVTCRATGGSFTLTFRGYTTEPILASDSTAIVRSKLVALPSIRAATVTFGGITIVACTAIGNDITIEFTQDFGDLPDLRGDASLVHSTPGVTPTLTFTTVTQGTKENLPCSRRGTCDRVNGVCACYPNYFSSNGIGQIGIRGDCGFVASTVTACPGEIACSGQGTCRGPPTYDCICNEGFIGGDCNERECPKGKAWFDLPSANDVAHDLVECSNAGVCDRQKGDCICNTGFTGAACNRLVCSNDCSGHGTCLTMEQLAKTAQVNGERMGFTYGAVPNKKETWDYDMVRGCLCSAGWEGHDCSRQSCPTGDDPMTTHTSPGVPQQNEVQELFCMGSSGFFSLRFRDAVTPQLPFSASAAAVQKALSDLTTVGDVVVSYGIGTMACTAAGTNAIRIEFINDFGDLPSLRWIIDGALTMRVNVDGIGGSQMGTKEEAVCSNRGRCNFATGQCRCINGFTSSDANGKEGARGDCGYVDPLYLDSAGKAANEV</sequence>
<evidence type="ECO:0000256" key="4">
    <source>
        <dbReference type="PROSITE-ProRule" id="PRU00076"/>
    </source>
</evidence>
<evidence type="ECO:0000256" key="1">
    <source>
        <dbReference type="ARBA" id="ARBA00022536"/>
    </source>
</evidence>
<feature type="disulfide bond" evidence="4">
    <location>
        <begin position="36"/>
        <end position="45"/>
    </location>
</feature>
<evidence type="ECO:0000256" key="2">
    <source>
        <dbReference type="ARBA" id="ARBA00022737"/>
    </source>
</evidence>
<evidence type="ECO:0000313" key="6">
    <source>
        <dbReference type="EMBL" id="TMW64027.1"/>
    </source>
</evidence>
<dbReference type="InterPro" id="IPR000742">
    <property type="entry name" value="EGF"/>
</dbReference>
<gene>
    <name evidence="6" type="ORF">Poli38472_014144</name>
</gene>
<dbReference type="PROSITE" id="PS01186">
    <property type="entry name" value="EGF_2"/>
    <property type="match status" value="3"/>
</dbReference>
<keyword evidence="2" id="KW-0677">Repeat</keyword>
<evidence type="ECO:0000256" key="3">
    <source>
        <dbReference type="ARBA" id="ARBA00023157"/>
    </source>
</evidence>